<evidence type="ECO:0000259" key="3">
    <source>
        <dbReference type="Pfam" id="PF01048"/>
    </source>
</evidence>
<accession>A0A2K2H773</accession>
<organism evidence="4 5">
    <name type="scientific">Geothermobacter hydrogeniphilus</name>
    <dbReference type="NCBI Taxonomy" id="1969733"/>
    <lineage>
        <taxon>Bacteria</taxon>
        <taxon>Pseudomonadati</taxon>
        <taxon>Thermodesulfobacteriota</taxon>
        <taxon>Desulfuromonadia</taxon>
        <taxon>Desulfuromonadales</taxon>
        <taxon>Geothermobacteraceae</taxon>
        <taxon>Geothermobacter</taxon>
    </lineage>
</organism>
<keyword evidence="1 4" id="KW-0378">Hydrolase</keyword>
<dbReference type="OrthoDB" id="9788270at2"/>
<evidence type="ECO:0000256" key="1">
    <source>
        <dbReference type="HAMAP-Rule" id="MF_00991"/>
    </source>
</evidence>
<keyword evidence="1" id="KW-0474">Menaquinone biosynthesis</keyword>
<dbReference type="InterPro" id="IPR000845">
    <property type="entry name" value="Nucleoside_phosphorylase_d"/>
</dbReference>
<evidence type="ECO:0000313" key="5">
    <source>
        <dbReference type="Proteomes" id="UP000236340"/>
    </source>
</evidence>
<protein>
    <recommendedName>
        <fullName evidence="1 2">Futalosine hydrolase</fullName>
        <shortName evidence="1">FL hydrolase</shortName>
        <ecNumber evidence="1 2">3.2.2.26</ecNumber>
    </recommendedName>
    <alternativeName>
        <fullName evidence="1">Futalosine nucleosidase</fullName>
    </alternativeName>
    <alternativeName>
        <fullName evidence="1">Menaquinone biosynthetic enzyme MqnB</fullName>
    </alternativeName>
</protein>
<dbReference type="InterPro" id="IPR035994">
    <property type="entry name" value="Nucleoside_phosphorylase_sf"/>
</dbReference>
<dbReference type="PANTHER" id="PTHR46832">
    <property type="entry name" value="5'-METHYLTHIOADENOSINE/S-ADENOSYLHOMOCYSTEINE NUCLEOSIDASE"/>
    <property type="match status" value="1"/>
</dbReference>
<dbReference type="Gene3D" id="3.40.50.1580">
    <property type="entry name" value="Nucleoside phosphorylase domain"/>
    <property type="match status" value="1"/>
</dbReference>
<dbReference type="EMBL" id="PPFX01000039">
    <property type="protein sequence ID" value="PNU19109.1"/>
    <property type="molecule type" value="Genomic_DNA"/>
</dbReference>
<reference evidence="4 5" key="1">
    <citation type="journal article" date="2018" name="Genome Announc.">
        <title>Genome Sequence of Geothermobacter sp. HR-1 Iron Reducer from the Loihi Seamount.</title>
        <authorList>
            <person name="Smith H."/>
            <person name="Abuyen K."/>
            <person name="Tremblay J."/>
            <person name="Savalia P."/>
            <person name="Perez-Rodriguez I."/>
            <person name="Emerson D."/>
            <person name="Tully B."/>
            <person name="Amend J."/>
        </authorList>
    </citation>
    <scope>NUCLEOTIDE SEQUENCE [LARGE SCALE GENOMIC DNA]</scope>
    <source>
        <strain evidence="4 5">HR-1</strain>
    </source>
</reference>
<dbReference type="UniPathway" id="UPA00079"/>
<feature type="domain" description="Nucleoside phosphorylase" evidence="3">
    <location>
        <begin position="3"/>
        <end position="237"/>
    </location>
</feature>
<dbReference type="EC" id="3.2.2.26" evidence="1 2"/>
<evidence type="ECO:0000313" key="4">
    <source>
        <dbReference type="EMBL" id="PNU19109.1"/>
    </source>
</evidence>
<dbReference type="HAMAP" id="MF_00991">
    <property type="entry name" value="MqnB"/>
    <property type="match status" value="1"/>
</dbReference>
<dbReference type="AlphaFoldDB" id="A0A2K2H773"/>
<evidence type="ECO:0000256" key="2">
    <source>
        <dbReference type="NCBIfam" id="TIGR03664"/>
    </source>
</evidence>
<dbReference type="Proteomes" id="UP000236340">
    <property type="component" value="Unassembled WGS sequence"/>
</dbReference>
<proteinExistence type="inferred from homology"/>
<dbReference type="InterPro" id="IPR019963">
    <property type="entry name" value="FL_hydrolase_MqnB"/>
</dbReference>
<dbReference type="CDD" id="cd17766">
    <property type="entry name" value="futalosine_nucleosidase_MqnB"/>
    <property type="match status" value="1"/>
</dbReference>
<dbReference type="PANTHER" id="PTHR46832:SF2">
    <property type="entry name" value="FUTALOSINE HYDROLASE"/>
    <property type="match status" value="1"/>
</dbReference>
<dbReference type="Pfam" id="PF01048">
    <property type="entry name" value="PNP_UDP_1"/>
    <property type="match status" value="1"/>
</dbReference>
<dbReference type="SUPFAM" id="SSF53167">
    <property type="entry name" value="Purine and uridine phosphorylases"/>
    <property type="match status" value="1"/>
</dbReference>
<sequence length="243" mass="26078">MLALIAATSFETKLLRTRLQKSDPLPGRFPLFHGQLAGQEILLAHSGVGKANAAACTAILLSHRQPRALLNLGCAGAYPNCGLRIGDLALADGDILADEGSDSPAGFLGMEELGLPLLRRPEGDLFNRMPTDPELFRNAESLLRKWASDQDIGFATGPFASVSTCTGTDLQGRQRQQAGGVLCENMEGAAIALTAARFGCPLLELRGISNLAARRDPDQWDIPAACRNAERALLHLLRNWPRS</sequence>
<comment type="pathway">
    <text evidence="1">Quinol/quinone metabolism; menaquinone biosynthesis.</text>
</comment>
<name>A0A2K2H773_9BACT</name>
<dbReference type="GO" id="GO:0009234">
    <property type="term" value="P:menaquinone biosynthetic process"/>
    <property type="evidence" value="ECO:0007669"/>
    <property type="project" value="UniProtKB-UniRule"/>
</dbReference>
<dbReference type="GO" id="GO:0005829">
    <property type="term" value="C:cytosol"/>
    <property type="evidence" value="ECO:0007669"/>
    <property type="project" value="TreeGrafter"/>
</dbReference>
<dbReference type="GO" id="GO:0008930">
    <property type="term" value="F:methylthioadenosine nucleosidase activity"/>
    <property type="evidence" value="ECO:0007669"/>
    <property type="project" value="TreeGrafter"/>
</dbReference>
<gene>
    <name evidence="1 4" type="primary">mqnB</name>
    <name evidence="4" type="ORF">C2E25_14005</name>
</gene>
<dbReference type="NCBIfam" id="TIGR03664">
    <property type="entry name" value="fut_nucase"/>
    <property type="match status" value="1"/>
</dbReference>
<comment type="function">
    <text evidence="1">Catalyzes the hydrolysis of futalosine (FL) to dehypoxanthine futalosine (DHFL) and hypoxanthine, a step in the biosynthesis of menaquinone (MK, vitamin K2).</text>
</comment>
<comment type="similarity">
    <text evidence="1">Belongs to the PNP/UDP phosphorylase family. Futalosine hydrolase subfamily.</text>
</comment>
<dbReference type="GO" id="GO:0008782">
    <property type="term" value="F:adenosylhomocysteine nucleosidase activity"/>
    <property type="evidence" value="ECO:0007669"/>
    <property type="project" value="TreeGrafter"/>
</dbReference>
<dbReference type="GO" id="GO:0019284">
    <property type="term" value="P:L-methionine salvage from S-adenosylmethionine"/>
    <property type="evidence" value="ECO:0007669"/>
    <property type="project" value="TreeGrafter"/>
</dbReference>
<dbReference type="RefSeq" id="WP_103116354.1">
    <property type="nucleotide sequence ID" value="NZ_PPFX01000039.1"/>
</dbReference>
<comment type="catalytic activity">
    <reaction evidence="1">
        <text>futalosine + H2O = dehypoxanthine futalosine + hypoxanthine</text>
        <dbReference type="Rhea" id="RHEA:25904"/>
        <dbReference type="ChEBI" id="CHEBI:15377"/>
        <dbReference type="ChEBI" id="CHEBI:17368"/>
        <dbReference type="ChEBI" id="CHEBI:58863"/>
        <dbReference type="ChEBI" id="CHEBI:58864"/>
        <dbReference type="EC" id="3.2.2.26"/>
    </reaction>
</comment>
<comment type="caution">
    <text evidence="4">The sequence shown here is derived from an EMBL/GenBank/DDBJ whole genome shotgun (WGS) entry which is preliminary data.</text>
</comment>
<dbReference type="GO" id="GO:0009116">
    <property type="term" value="P:nucleoside metabolic process"/>
    <property type="evidence" value="ECO:0007669"/>
    <property type="project" value="InterPro"/>
</dbReference>